<dbReference type="RefSeq" id="WP_119482512.1">
    <property type="nucleotide sequence ID" value="NZ_QXTG01000002.1"/>
</dbReference>
<feature type="domain" description="ABC transmembrane type-1" evidence="8">
    <location>
        <begin position="29"/>
        <end position="207"/>
    </location>
</feature>
<comment type="caution">
    <text evidence="9">The sequence shown here is derived from an EMBL/GenBank/DDBJ whole genome shotgun (WGS) entry which is preliminary data.</text>
</comment>
<evidence type="ECO:0000313" key="9">
    <source>
        <dbReference type="EMBL" id="RIX28201.1"/>
    </source>
</evidence>
<evidence type="ECO:0000256" key="4">
    <source>
        <dbReference type="ARBA" id="ARBA00022989"/>
    </source>
</evidence>
<evidence type="ECO:0000259" key="8">
    <source>
        <dbReference type="PROSITE" id="PS50928"/>
    </source>
</evidence>
<dbReference type="PANTHER" id="PTHR30177">
    <property type="entry name" value="GLYCINE BETAINE/L-PROLINE TRANSPORT SYSTEM PERMEASE PROTEIN PROW"/>
    <property type="match status" value="1"/>
</dbReference>
<dbReference type="GO" id="GO:0031460">
    <property type="term" value="P:glycine betaine transport"/>
    <property type="evidence" value="ECO:0007669"/>
    <property type="project" value="TreeGrafter"/>
</dbReference>
<feature type="compositionally biased region" description="Polar residues" evidence="7">
    <location>
        <begin position="236"/>
        <end position="245"/>
    </location>
</feature>
<name>A0A3A1TXA3_9MICO</name>
<organism evidence="9 10">
    <name type="scientific">Amnibacterium setariae</name>
    <dbReference type="NCBI Taxonomy" id="2306585"/>
    <lineage>
        <taxon>Bacteria</taxon>
        <taxon>Bacillati</taxon>
        <taxon>Actinomycetota</taxon>
        <taxon>Actinomycetes</taxon>
        <taxon>Micrococcales</taxon>
        <taxon>Microbacteriaceae</taxon>
        <taxon>Amnibacterium</taxon>
    </lineage>
</organism>
<evidence type="ECO:0000256" key="6">
    <source>
        <dbReference type="RuleBase" id="RU363032"/>
    </source>
</evidence>
<keyword evidence="10" id="KW-1185">Reference proteome</keyword>
<evidence type="ECO:0000256" key="3">
    <source>
        <dbReference type="ARBA" id="ARBA00022692"/>
    </source>
</evidence>
<evidence type="ECO:0000256" key="7">
    <source>
        <dbReference type="SAM" id="MobiDB-lite"/>
    </source>
</evidence>
<dbReference type="SUPFAM" id="SSF161098">
    <property type="entry name" value="MetI-like"/>
    <property type="match status" value="1"/>
</dbReference>
<dbReference type="GO" id="GO:0005886">
    <property type="term" value="C:plasma membrane"/>
    <property type="evidence" value="ECO:0007669"/>
    <property type="project" value="UniProtKB-SubCell"/>
</dbReference>
<dbReference type="PROSITE" id="PS50928">
    <property type="entry name" value="ABC_TM1"/>
    <property type="match status" value="1"/>
</dbReference>
<evidence type="ECO:0000256" key="5">
    <source>
        <dbReference type="ARBA" id="ARBA00023136"/>
    </source>
</evidence>
<dbReference type="InterPro" id="IPR051204">
    <property type="entry name" value="ABC_transp_perm/SBD"/>
</dbReference>
<keyword evidence="5 6" id="KW-0472">Membrane</keyword>
<dbReference type="Proteomes" id="UP000265742">
    <property type="component" value="Unassembled WGS sequence"/>
</dbReference>
<feature type="transmembrane region" description="Helical" evidence="6">
    <location>
        <begin position="186"/>
        <end position="210"/>
    </location>
</feature>
<keyword evidence="3 6" id="KW-0812">Transmembrane</keyword>
<dbReference type="OrthoDB" id="5244012at2"/>
<protein>
    <submittedName>
        <fullName evidence="9">ABC transporter permease</fullName>
    </submittedName>
</protein>
<feature type="transmembrane region" description="Helical" evidence="6">
    <location>
        <begin position="92"/>
        <end position="113"/>
    </location>
</feature>
<reference evidence="10" key="1">
    <citation type="submission" date="2018-09" db="EMBL/GenBank/DDBJ databases">
        <authorList>
            <person name="Kim I."/>
        </authorList>
    </citation>
    <scope>NUCLEOTIDE SEQUENCE [LARGE SCALE GENOMIC DNA]</scope>
    <source>
        <strain evidence="10">DD4a</strain>
    </source>
</reference>
<accession>A0A3A1TXA3</accession>
<dbReference type="InterPro" id="IPR000515">
    <property type="entry name" value="MetI-like"/>
</dbReference>
<feature type="compositionally biased region" description="Low complexity" evidence="7">
    <location>
        <begin position="219"/>
        <end position="228"/>
    </location>
</feature>
<keyword evidence="4 6" id="KW-1133">Transmembrane helix</keyword>
<feature type="region of interest" description="Disordered" evidence="7">
    <location>
        <begin position="219"/>
        <end position="245"/>
    </location>
</feature>
<evidence type="ECO:0000313" key="10">
    <source>
        <dbReference type="Proteomes" id="UP000265742"/>
    </source>
</evidence>
<sequence>MLFLQAIQWILDPEHWAAVNFQAGIAEELGAHLWLSFLALVFTAAVALPVGLYIGHTGRGRGFAIVVANVVRAVPTLGLLSVLLLVSLALPPAVFVFVLLGVPPLLAGAYAGLEAVDRQTIDASRAMGMTEWQILRRVELPLAAPLILGGLRGATLQIIASVTLVSNFGINSLGDFILGGLAANDYVQMTAGAILVTVLALLVDGLLAVVQRFAAPRGVSRGRGTTTARGRRLSVPTGTPVSEGN</sequence>
<dbReference type="InterPro" id="IPR035906">
    <property type="entry name" value="MetI-like_sf"/>
</dbReference>
<comment type="subcellular location">
    <subcellularLocation>
        <location evidence="6">Cell membrane</location>
        <topology evidence="6">Multi-pass membrane protein</topology>
    </subcellularLocation>
    <subcellularLocation>
        <location evidence="1">Membrane</location>
        <topology evidence="1">Multi-pass membrane protein</topology>
    </subcellularLocation>
</comment>
<evidence type="ECO:0000256" key="2">
    <source>
        <dbReference type="ARBA" id="ARBA00022448"/>
    </source>
</evidence>
<dbReference type="GO" id="GO:0055085">
    <property type="term" value="P:transmembrane transport"/>
    <property type="evidence" value="ECO:0007669"/>
    <property type="project" value="InterPro"/>
</dbReference>
<dbReference type="Gene3D" id="1.10.3720.10">
    <property type="entry name" value="MetI-like"/>
    <property type="match status" value="1"/>
</dbReference>
<dbReference type="Pfam" id="PF00528">
    <property type="entry name" value="BPD_transp_1"/>
    <property type="match status" value="1"/>
</dbReference>
<proteinExistence type="inferred from homology"/>
<gene>
    <name evidence="9" type="ORF">D1781_12070</name>
</gene>
<dbReference type="EMBL" id="QXTG01000002">
    <property type="protein sequence ID" value="RIX28201.1"/>
    <property type="molecule type" value="Genomic_DNA"/>
</dbReference>
<dbReference type="AlphaFoldDB" id="A0A3A1TXA3"/>
<keyword evidence="2 6" id="KW-0813">Transport</keyword>
<comment type="similarity">
    <text evidence="6">Belongs to the binding-protein-dependent transport system permease family.</text>
</comment>
<dbReference type="PANTHER" id="PTHR30177:SF33">
    <property type="entry name" value="POSSIBLE OSMOPROTECTANT (GLYCINE BETAINE_CARNITINE_CHOLINE_L-PROLINE) TRANSPORT INTEGRAL MEMBRANE PROTEIN ABC TRANSPORTER PROZ"/>
    <property type="match status" value="1"/>
</dbReference>
<dbReference type="CDD" id="cd06261">
    <property type="entry name" value="TM_PBP2"/>
    <property type="match status" value="1"/>
</dbReference>
<evidence type="ECO:0000256" key="1">
    <source>
        <dbReference type="ARBA" id="ARBA00004141"/>
    </source>
</evidence>
<feature type="transmembrane region" description="Helical" evidence="6">
    <location>
        <begin position="33"/>
        <end position="55"/>
    </location>
</feature>
<feature type="transmembrane region" description="Helical" evidence="6">
    <location>
        <begin position="62"/>
        <end position="86"/>
    </location>
</feature>